<sequence length="114" mass="12467">MVIENFEEHCQPRAKTAPVTASAPFSAGWPLFRAAVLEPQLRSSFIGIWMFSGVRNPYLDEQTPDGGNQYSSTQNITAPESPSTTLSWETRVQCFVGCLLLSIISSFCVSTACS</sequence>
<proteinExistence type="predicted"/>
<dbReference type="EMBL" id="CATQJL010000112">
    <property type="protein sequence ID" value="CAJ0593885.1"/>
    <property type="molecule type" value="Genomic_DNA"/>
</dbReference>
<feature type="region of interest" description="Disordered" evidence="1">
    <location>
        <begin position="60"/>
        <end position="83"/>
    </location>
</feature>
<protein>
    <submittedName>
        <fullName evidence="2">Uncharacterized protein</fullName>
    </submittedName>
</protein>
<reference evidence="2" key="1">
    <citation type="submission" date="2023-07" db="EMBL/GenBank/DDBJ databases">
        <authorList>
            <consortium name="CYATHOMIX"/>
        </authorList>
    </citation>
    <scope>NUCLEOTIDE SEQUENCE</scope>
    <source>
        <strain evidence="2">N/A</strain>
    </source>
</reference>
<gene>
    <name evidence="2" type="ORF">CYNAS_LOCUS5868</name>
</gene>
<evidence type="ECO:0000313" key="3">
    <source>
        <dbReference type="Proteomes" id="UP001176961"/>
    </source>
</evidence>
<organism evidence="2 3">
    <name type="scientific">Cylicocyclus nassatus</name>
    <name type="common">Nematode worm</name>
    <dbReference type="NCBI Taxonomy" id="53992"/>
    <lineage>
        <taxon>Eukaryota</taxon>
        <taxon>Metazoa</taxon>
        <taxon>Ecdysozoa</taxon>
        <taxon>Nematoda</taxon>
        <taxon>Chromadorea</taxon>
        <taxon>Rhabditida</taxon>
        <taxon>Rhabditina</taxon>
        <taxon>Rhabditomorpha</taxon>
        <taxon>Strongyloidea</taxon>
        <taxon>Strongylidae</taxon>
        <taxon>Cylicocyclus</taxon>
    </lineage>
</organism>
<accession>A0AA36DUG0</accession>
<dbReference type="AlphaFoldDB" id="A0AA36DUG0"/>
<comment type="caution">
    <text evidence="2">The sequence shown here is derived from an EMBL/GenBank/DDBJ whole genome shotgun (WGS) entry which is preliminary data.</text>
</comment>
<name>A0AA36DUG0_CYLNA</name>
<dbReference type="Proteomes" id="UP001176961">
    <property type="component" value="Unassembled WGS sequence"/>
</dbReference>
<evidence type="ECO:0000313" key="2">
    <source>
        <dbReference type="EMBL" id="CAJ0593885.1"/>
    </source>
</evidence>
<keyword evidence="3" id="KW-1185">Reference proteome</keyword>
<feature type="compositionally biased region" description="Polar residues" evidence="1">
    <location>
        <begin position="65"/>
        <end position="83"/>
    </location>
</feature>
<evidence type="ECO:0000256" key="1">
    <source>
        <dbReference type="SAM" id="MobiDB-lite"/>
    </source>
</evidence>